<name>A0A2I0HST2_PUNGR</name>
<evidence type="ECO:0000313" key="2">
    <source>
        <dbReference type="Proteomes" id="UP000233551"/>
    </source>
</evidence>
<dbReference type="Proteomes" id="UP000233551">
    <property type="component" value="Unassembled WGS sequence"/>
</dbReference>
<accession>A0A2I0HST2</accession>
<dbReference type="EMBL" id="PGOL01005703">
    <property type="protein sequence ID" value="PKI34779.1"/>
    <property type="molecule type" value="Genomic_DNA"/>
</dbReference>
<sequence>MGLERMGKRWAFAALTWAACSSGGQLEWMIPMPPSAAMARAMEDSVTVSMGEDTQGMEREMLRVSFVERSTLSTGKPMYPGRKMTSS</sequence>
<organism evidence="1 2">
    <name type="scientific">Punica granatum</name>
    <name type="common">Pomegranate</name>
    <dbReference type="NCBI Taxonomy" id="22663"/>
    <lineage>
        <taxon>Eukaryota</taxon>
        <taxon>Viridiplantae</taxon>
        <taxon>Streptophyta</taxon>
        <taxon>Embryophyta</taxon>
        <taxon>Tracheophyta</taxon>
        <taxon>Spermatophyta</taxon>
        <taxon>Magnoliopsida</taxon>
        <taxon>eudicotyledons</taxon>
        <taxon>Gunneridae</taxon>
        <taxon>Pentapetalae</taxon>
        <taxon>rosids</taxon>
        <taxon>malvids</taxon>
        <taxon>Myrtales</taxon>
        <taxon>Lythraceae</taxon>
        <taxon>Punica</taxon>
    </lineage>
</organism>
<reference evidence="1 2" key="1">
    <citation type="submission" date="2017-11" db="EMBL/GenBank/DDBJ databases">
        <title>De-novo sequencing of pomegranate (Punica granatum L.) genome.</title>
        <authorList>
            <person name="Akparov Z."/>
            <person name="Amiraslanov A."/>
            <person name="Hajiyeva S."/>
            <person name="Abbasov M."/>
            <person name="Kaur K."/>
            <person name="Hamwieh A."/>
            <person name="Solovyev V."/>
            <person name="Salamov A."/>
            <person name="Braich B."/>
            <person name="Kosarev P."/>
            <person name="Mahmoud A."/>
            <person name="Hajiyev E."/>
            <person name="Babayeva S."/>
            <person name="Izzatullayeva V."/>
            <person name="Mammadov A."/>
            <person name="Mammadov A."/>
            <person name="Sharifova S."/>
            <person name="Ojaghi J."/>
            <person name="Eynullazada K."/>
            <person name="Bayramov B."/>
            <person name="Abdulazimova A."/>
            <person name="Shahmuradov I."/>
        </authorList>
    </citation>
    <scope>NUCLEOTIDE SEQUENCE [LARGE SCALE GENOMIC DNA]</scope>
    <source>
        <strain evidence="2">cv. AG2017</strain>
        <tissue evidence="1">Leaf</tissue>
    </source>
</reference>
<keyword evidence="2" id="KW-1185">Reference proteome</keyword>
<gene>
    <name evidence="1" type="ORF">CRG98_044830</name>
</gene>
<proteinExistence type="predicted"/>
<comment type="caution">
    <text evidence="1">The sequence shown here is derived from an EMBL/GenBank/DDBJ whole genome shotgun (WGS) entry which is preliminary data.</text>
</comment>
<dbReference type="PROSITE" id="PS51257">
    <property type="entry name" value="PROKAR_LIPOPROTEIN"/>
    <property type="match status" value="1"/>
</dbReference>
<dbReference type="AlphaFoldDB" id="A0A2I0HST2"/>
<protein>
    <submittedName>
        <fullName evidence="1">Uncharacterized protein</fullName>
    </submittedName>
</protein>
<evidence type="ECO:0000313" key="1">
    <source>
        <dbReference type="EMBL" id="PKI34779.1"/>
    </source>
</evidence>